<dbReference type="PANTHER" id="PTHR30472">
    <property type="entry name" value="FERRIC ENTEROBACTIN TRANSPORT SYSTEM PERMEASE PROTEIN"/>
    <property type="match status" value="1"/>
</dbReference>
<dbReference type="PANTHER" id="PTHR30472:SF1">
    <property type="entry name" value="FE(3+) DICITRATE TRANSPORT SYSTEM PERMEASE PROTEIN FECC-RELATED"/>
    <property type="match status" value="1"/>
</dbReference>
<keyword evidence="7 8" id="KW-0472">Membrane</keyword>
<gene>
    <name evidence="9" type="ORF">FHX33_001149</name>
</gene>
<evidence type="ECO:0000256" key="4">
    <source>
        <dbReference type="ARBA" id="ARBA00022475"/>
    </source>
</evidence>
<keyword evidence="6 8" id="KW-1133">Transmembrane helix</keyword>
<evidence type="ECO:0000256" key="5">
    <source>
        <dbReference type="ARBA" id="ARBA00022692"/>
    </source>
</evidence>
<feature type="transmembrane region" description="Helical" evidence="8">
    <location>
        <begin position="21"/>
        <end position="47"/>
    </location>
</feature>
<dbReference type="GO" id="GO:0022857">
    <property type="term" value="F:transmembrane transporter activity"/>
    <property type="evidence" value="ECO:0007669"/>
    <property type="project" value="InterPro"/>
</dbReference>
<feature type="transmembrane region" description="Helical" evidence="8">
    <location>
        <begin position="167"/>
        <end position="188"/>
    </location>
</feature>
<feature type="transmembrane region" description="Helical" evidence="8">
    <location>
        <begin position="208"/>
        <end position="229"/>
    </location>
</feature>
<dbReference type="GO" id="GO:0033214">
    <property type="term" value="P:siderophore-iron import into cell"/>
    <property type="evidence" value="ECO:0007669"/>
    <property type="project" value="TreeGrafter"/>
</dbReference>
<sequence length="350" mass="35101">MSLRAPIAPSEARRERTARPLTWRLGWLLVALALLVVLLGASIAVGAKAIPLDHVLPAVLHPGRSDDDLVITGLRVPRTLLGVLAGAALGVAGGVIQAFTRNPLADPGILGVNAGAALAVTLGVAVLGMHDIGQYLWLALLGAVVATVVVALIGMSAREGATALRMTLAGIGVAAVLGGITSAIQLANPTAFQRMLGWSAGSLVAQPVQAAAVVAPVVLVGLVVAAIATRGLNALALGDDLAASLGSRAAVTRTLAVVAVTLLAGAATAAVGPIAFVGLMIPHVARAIVGPDQRWILAYSIVLGPVLLLGADILGRVVMSPAELPVGLVTAFVGAPVLIALVRRSRAVTL</sequence>
<evidence type="ECO:0000256" key="7">
    <source>
        <dbReference type="ARBA" id="ARBA00023136"/>
    </source>
</evidence>
<evidence type="ECO:0000256" key="1">
    <source>
        <dbReference type="ARBA" id="ARBA00004651"/>
    </source>
</evidence>
<name>A0A7W4UUQ9_LEIAQ</name>
<evidence type="ECO:0000256" key="6">
    <source>
        <dbReference type="ARBA" id="ARBA00022989"/>
    </source>
</evidence>
<reference evidence="9 10" key="1">
    <citation type="submission" date="2020-08" db="EMBL/GenBank/DDBJ databases">
        <title>Sequencing the genomes of 1000 actinobacteria strains.</title>
        <authorList>
            <person name="Klenk H.-P."/>
        </authorList>
    </citation>
    <scope>NUCLEOTIDE SEQUENCE [LARGE SCALE GENOMIC DNA]</scope>
    <source>
        <strain evidence="9 10">DSM 20146</strain>
    </source>
</reference>
<evidence type="ECO:0000256" key="8">
    <source>
        <dbReference type="SAM" id="Phobius"/>
    </source>
</evidence>
<feature type="transmembrane region" description="Helical" evidence="8">
    <location>
        <begin position="324"/>
        <end position="342"/>
    </location>
</feature>
<dbReference type="Gene3D" id="1.10.3470.10">
    <property type="entry name" value="ABC transporter involved in vitamin B12 uptake, BtuC"/>
    <property type="match status" value="1"/>
</dbReference>
<dbReference type="InterPro" id="IPR037294">
    <property type="entry name" value="ABC_BtuC-like"/>
</dbReference>
<evidence type="ECO:0000313" key="9">
    <source>
        <dbReference type="EMBL" id="MBB2966417.1"/>
    </source>
</evidence>
<evidence type="ECO:0000256" key="2">
    <source>
        <dbReference type="ARBA" id="ARBA00007935"/>
    </source>
</evidence>
<dbReference type="GO" id="GO:0005886">
    <property type="term" value="C:plasma membrane"/>
    <property type="evidence" value="ECO:0007669"/>
    <property type="project" value="UniProtKB-SubCell"/>
</dbReference>
<dbReference type="Pfam" id="PF01032">
    <property type="entry name" value="FecCD"/>
    <property type="match status" value="1"/>
</dbReference>
<dbReference type="InterPro" id="IPR000522">
    <property type="entry name" value="ABC_transptr_permease_BtuC"/>
</dbReference>
<feature type="transmembrane region" description="Helical" evidence="8">
    <location>
        <begin position="79"/>
        <end position="96"/>
    </location>
</feature>
<evidence type="ECO:0000256" key="3">
    <source>
        <dbReference type="ARBA" id="ARBA00022448"/>
    </source>
</evidence>
<dbReference type="RefSeq" id="WP_183428263.1">
    <property type="nucleotide sequence ID" value="NZ_JACHVP010000001.1"/>
</dbReference>
<keyword evidence="10" id="KW-1185">Reference proteome</keyword>
<comment type="caution">
    <text evidence="9">The sequence shown here is derived from an EMBL/GenBank/DDBJ whole genome shotgun (WGS) entry which is preliminary data.</text>
</comment>
<feature type="transmembrane region" description="Helical" evidence="8">
    <location>
        <begin position="135"/>
        <end position="155"/>
    </location>
</feature>
<proteinExistence type="inferred from homology"/>
<organism evidence="9 10">
    <name type="scientific">Leifsonia aquatica</name>
    <name type="common">Corynebacterium aquaticum</name>
    <dbReference type="NCBI Taxonomy" id="144185"/>
    <lineage>
        <taxon>Bacteria</taxon>
        <taxon>Bacillati</taxon>
        <taxon>Actinomycetota</taxon>
        <taxon>Actinomycetes</taxon>
        <taxon>Micrococcales</taxon>
        <taxon>Microbacteriaceae</taxon>
        <taxon>Leifsonia</taxon>
    </lineage>
</organism>
<keyword evidence="3" id="KW-0813">Transport</keyword>
<keyword evidence="5 8" id="KW-0812">Transmembrane</keyword>
<evidence type="ECO:0000313" key="10">
    <source>
        <dbReference type="Proteomes" id="UP000538196"/>
    </source>
</evidence>
<dbReference type="SUPFAM" id="SSF81345">
    <property type="entry name" value="ABC transporter involved in vitamin B12 uptake, BtuC"/>
    <property type="match status" value="1"/>
</dbReference>
<accession>A0A7W4UUQ9</accession>
<dbReference type="EMBL" id="JACHVP010000001">
    <property type="protein sequence ID" value="MBB2966417.1"/>
    <property type="molecule type" value="Genomic_DNA"/>
</dbReference>
<comment type="similarity">
    <text evidence="2">Belongs to the binding-protein-dependent transport system permease family. FecCD subfamily.</text>
</comment>
<dbReference type="AlphaFoldDB" id="A0A7W4UUQ9"/>
<protein>
    <submittedName>
        <fullName evidence="9">Iron complex transport system permease protein</fullName>
    </submittedName>
</protein>
<feature type="transmembrane region" description="Helical" evidence="8">
    <location>
        <begin position="108"/>
        <end position="129"/>
    </location>
</feature>
<dbReference type="FunFam" id="1.10.3470.10:FF:000001">
    <property type="entry name" value="Vitamin B12 ABC transporter permease BtuC"/>
    <property type="match status" value="1"/>
</dbReference>
<feature type="transmembrane region" description="Helical" evidence="8">
    <location>
        <begin position="296"/>
        <end position="318"/>
    </location>
</feature>
<comment type="subcellular location">
    <subcellularLocation>
        <location evidence="1">Cell membrane</location>
        <topology evidence="1">Multi-pass membrane protein</topology>
    </subcellularLocation>
</comment>
<dbReference type="Proteomes" id="UP000538196">
    <property type="component" value="Unassembled WGS sequence"/>
</dbReference>
<dbReference type="CDD" id="cd06550">
    <property type="entry name" value="TM_ABC_iron-siderophores_like"/>
    <property type="match status" value="1"/>
</dbReference>
<keyword evidence="4" id="KW-1003">Cell membrane</keyword>